<dbReference type="PANTHER" id="PTHR34597">
    <property type="entry name" value="SLR1661 PROTEIN"/>
    <property type="match status" value="1"/>
</dbReference>
<dbReference type="InterPro" id="IPR051544">
    <property type="entry name" value="TPS_OM_transporter"/>
</dbReference>
<dbReference type="Pfam" id="PF08479">
    <property type="entry name" value="POTRA_2"/>
    <property type="match status" value="1"/>
</dbReference>
<proteinExistence type="predicted"/>
<feature type="domain" description="Polypeptide-transport-associated ShlB-type" evidence="6">
    <location>
        <begin position="35"/>
        <end position="110"/>
    </location>
</feature>
<sequence length="534" mass="58433">MSLRCASVTFLLLSVLGSSQLLAQESGADSAQDKFAVTEYRVLGNTVLRPTDIETVVYPFLGEGKTIADVEVVRQALEKLYKDKGFGTVYVDIPEQSVSEGIVRLKVTEGRLDRVRITGARYFANGAIRSELTSLQSGTVVSLPELQAQLGEVNQQSRDRTITPVLKAGRSPGTVDIELKVQDSLPVHGSVEVNDRYSANTTHTRASVNLSYDNLWQKFHSLSLQYQTSPEDLDETRVLAGTYLMPLSNGNLLAVYAVDTNSDFAVVNTGGDLSVLGTGNIYGMRYIARLPILGGYSQNVTLGTDYKDFKDDIVLEDGTNDTTPIRYMSWTAGYSGVLGRDGSTTGFNLNANFGMRGVINNQSEFSYKRTDANASFFYLRGDASHLQTLWSGTAVYVKAMAQWTPDPLISNEQFASGGSEGVRGYVESALMGDRGVGGTIELRSPSMHAWFGNMVRQLTTFIFYDAAHVTQLAQIDDDGNLVARGINLYSAGAGLRLTGFGGLEAALDWAYPLRDWDDVEKGDSRVHFRVRYAF</sequence>
<dbReference type="Gene3D" id="3.10.20.310">
    <property type="entry name" value="membrane protein fhac"/>
    <property type="match status" value="1"/>
</dbReference>
<keyword evidence="1" id="KW-1134">Transmembrane beta strand</keyword>
<protein>
    <submittedName>
        <fullName evidence="7">ShlB/FhaC/HecB family hemolysin secretion/activation protein</fullName>
    </submittedName>
</protein>
<evidence type="ECO:0000256" key="4">
    <source>
        <dbReference type="SAM" id="SignalP"/>
    </source>
</evidence>
<feature type="chain" id="PRO_5046634658" evidence="4">
    <location>
        <begin position="24"/>
        <end position="534"/>
    </location>
</feature>
<evidence type="ECO:0000259" key="6">
    <source>
        <dbReference type="Pfam" id="PF08479"/>
    </source>
</evidence>
<feature type="domain" description="Haemolysin activator HlyB C-terminal" evidence="5">
    <location>
        <begin position="173"/>
        <end position="496"/>
    </location>
</feature>
<evidence type="ECO:0000259" key="5">
    <source>
        <dbReference type="Pfam" id="PF03865"/>
    </source>
</evidence>
<dbReference type="InterPro" id="IPR013686">
    <property type="entry name" value="Polypept-transport_assoc_ShlB"/>
</dbReference>
<dbReference type="Gene3D" id="2.40.160.50">
    <property type="entry name" value="membrane protein fhac: a member of the omp85/tpsb transporter family"/>
    <property type="match status" value="1"/>
</dbReference>
<dbReference type="RefSeq" id="WP_380594790.1">
    <property type="nucleotide sequence ID" value="NZ_JBHSDU010000001.1"/>
</dbReference>
<evidence type="ECO:0000313" key="8">
    <source>
        <dbReference type="Proteomes" id="UP001595904"/>
    </source>
</evidence>
<keyword evidence="1" id="KW-0472">Membrane</keyword>
<keyword evidence="4" id="KW-0732">Signal</keyword>
<dbReference type="EMBL" id="JBHSDU010000001">
    <property type="protein sequence ID" value="MFC4308019.1"/>
    <property type="molecule type" value="Genomic_DNA"/>
</dbReference>
<dbReference type="Proteomes" id="UP001595904">
    <property type="component" value="Unassembled WGS sequence"/>
</dbReference>
<reference evidence="8" key="1">
    <citation type="journal article" date="2019" name="Int. J. Syst. Evol. Microbiol.">
        <title>The Global Catalogue of Microorganisms (GCM) 10K type strain sequencing project: providing services to taxonomists for standard genome sequencing and annotation.</title>
        <authorList>
            <consortium name="The Broad Institute Genomics Platform"/>
            <consortium name="The Broad Institute Genome Sequencing Center for Infectious Disease"/>
            <person name="Wu L."/>
            <person name="Ma J."/>
        </authorList>
    </citation>
    <scope>NUCLEOTIDE SEQUENCE [LARGE SCALE GENOMIC DNA]</scope>
    <source>
        <strain evidence="8">CGMCC 1.10759</strain>
    </source>
</reference>
<organism evidence="7 8">
    <name type="scientific">Steroidobacter flavus</name>
    <dbReference type="NCBI Taxonomy" id="1842136"/>
    <lineage>
        <taxon>Bacteria</taxon>
        <taxon>Pseudomonadati</taxon>
        <taxon>Pseudomonadota</taxon>
        <taxon>Gammaproteobacteria</taxon>
        <taxon>Steroidobacterales</taxon>
        <taxon>Steroidobacteraceae</taxon>
        <taxon>Steroidobacter</taxon>
    </lineage>
</organism>
<feature type="signal peptide" evidence="4">
    <location>
        <begin position="1"/>
        <end position="23"/>
    </location>
</feature>
<accession>A0ABV8SNE2</accession>
<dbReference type="InterPro" id="IPR005565">
    <property type="entry name" value="Hemolysn_activator_HlyB_C"/>
</dbReference>
<comment type="caution">
    <text evidence="7">The sequence shown here is derived from an EMBL/GenBank/DDBJ whole genome shotgun (WGS) entry which is preliminary data.</text>
</comment>
<keyword evidence="2" id="KW-0812">Transmembrane</keyword>
<evidence type="ECO:0000313" key="7">
    <source>
        <dbReference type="EMBL" id="MFC4308019.1"/>
    </source>
</evidence>
<dbReference type="Pfam" id="PF03865">
    <property type="entry name" value="ShlB"/>
    <property type="match status" value="1"/>
</dbReference>
<gene>
    <name evidence="7" type="ORF">ACFPN2_02895</name>
</gene>
<keyword evidence="8" id="KW-1185">Reference proteome</keyword>
<evidence type="ECO:0000256" key="1">
    <source>
        <dbReference type="ARBA" id="ARBA00022452"/>
    </source>
</evidence>
<dbReference type="PANTHER" id="PTHR34597:SF6">
    <property type="entry name" value="BLR6126 PROTEIN"/>
    <property type="match status" value="1"/>
</dbReference>
<evidence type="ECO:0000256" key="2">
    <source>
        <dbReference type="ARBA" id="ARBA00022692"/>
    </source>
</evidence>
<evidence type="ECO:0000256" key="3">
    <source>
        <dbReference type="ARBA" id="ARBA00023237"/>
    </source>
</evidence>
<name>A0ABV8SNE2_9GAMM</name>
<keyword evidence="3" id="KW-0998">Cell outer membrane</keyword>